<dbReference type="InterPro" id="IPR003347">
    <property type="entry name" value="JmjC_dom"/>
</dbReference>
<gene>
    <name evidence="2" type="ORF">DKW60_18095</name>
</gene>
<name>A0A317C3M9_9GAMM</name>
<organism evidence="2 3">
    <name type="scientific">Leucothrix pacifica</name>
    <dbReference type="NCBI Taxonomy" id="1247513"/>
    <lineage>
        <taxon>Bacteria</taxon>
        <taxon>Pseudomonadati</taxon>
        <taxon>Pseudomonadota</taxon>
        <taxon>Gammaproteobacteria</taxon>
        <taxon>Thiotrichales</taxon>
        <taxon>Thiotrichaceae</taxon>
        <taxon>Leucothrix</taxon>
    </lineage>
</organism>
<protein>
    <recommendedName>
        <fullName evidence="1">JmjC domain-containing protein</fullName>
    </recommendedName>
</protein>
<dbReference type="PANTHER" id="PTHR12461:SF105">
    <property type="entry name" value="HYPOXIA-INDUCIBLE FACTOR 1-ALPHA INHIBITOR"/>
    <property type="match status" value="1"/>
</dbReference>
<proteinExistence type="predicted"/>
<dbReference type="Gene3D" id="2.60.120.650">
    <property type="entry name" value="Cupin"/>
    <property type="match status" value="1"/>
</dbReference>
<keyword evidence="3" id="KW-1185">Reference proteome</keyword>
<feature type="domain" description="JmjC" evidence="1">
    <location>
        <begin position="227"/>
        <end position="373"/>
    </location>
</feature>
<dbReference type="RefSeq" id="WP_109839073.1">
    <property type="nucleotide sequence ID" value="NZ_QGKM01000067.1"/>
</dbReference>
<accession>A0A317C3M9</accession>
<dbReference type="EMBL" id="QGKM01000067">
    <property type="protein sequence ID" value="PWQ93255.1"/>
    <property type="molecule type" value="Genomic_DNA"/>
</dbReference>
<evidence type="ECO:0000259" key="1">
    <source>
        <dbReference type="PROSITE" id="PS51184"/>
    </source>
</evidence>
<dbReference type="Pfam" id="PF13621">
    <property type="entry name" value="Cupin_8"/>
    <property type="match status" value="1"/>
</dbReference>
<dbReference type="InterPro" id="IPR041667">
    <property type="entry name" value="Cupin_8"/>
</dbReference>
<sequence>MSDNLSNIFFNGGKNPIYDFANLLKTGFQNPEGITGSVKVHIPEHPDQSFIARYSDELHIEPCEALQETDTLVSIPMATMERIATDFEFLDWRDPEIIGTITFEGNLNLANHLAKSCQRPTDVTTALFQRVGKLHREKGYSNLTEVERLNCPTQMQVLERIEAGCPTIITGLEPSSSSGNWSLDKLAERYGVAVVRVRSATQRQTMREFVEELQAFEQNPYEEMVEGFVKPYTEGASLPEAMWADFGPLFFDREDFTPPQLWLGSVPTNIPTSSLHRDPQTGFLLQVMGQKRLDLYSADQEALLYPHKAYNNYQPCWFKPEVPDYGLYPEAEKAKCISVTLNPGELLLQPAGWFHQVYALDSPNMSVSYFWRY</sequence>
<dbReference type="OrthoDB" id="479699at2"/>
<reference evidence="2 3" key="1">
    <citation type="submission" date="2018-05" db="EMBL/GenBank/DDBJ databases">
        <title>Leucothrix arctica sp. nov., isolated from Arctic seawater.</title>
        <authorList>
            <person name="Choi A."/>
            <person name="Baek K."/>
        </authorList>
    </citation>
    <scope>NUCLEOTIDE SEQUENCE [LARGE SCALE GENOMIC DNA]</scope>
    <source>
        <strain evidence="2 3">JCM 18388</strain>
    </source>
</reference>
<dbReference type="AlphaFoldDB" id="A0A317C3M9"/>
<dbReference type="PROSITE" id="PS51184">
    <property type="entry name" value="JMJC"/>
    <property type="match status" value="1"/>
</dbReference>
<dbReference type="PANTHER" id="PTHR12461">
    <property type="entry name" value="HYPOXIA-INDUCIBLE FACTOR 1 ALPHA INHIBITOR-RELATED"/>
    <property type="match status" value="1"/>
</dbReference>
<evidence type="ECO:0000313" key="2">
    <source>
        <dbReference type="EMBL" id="PWQ93255.1"/>
    </source>
</evidence>
<evidence type="ECO:0000313" key="3">
    <source>
        <dbReference type="Proteomes" id="UP000245539"/>
    </source>
</evidence>
<comment type="caution">
    <text evidence="2">The sequence shown here is derived from an EMBL/GenBank/DDBJ whole genome shotgun (WGS) entry which is preliminary data.</text>
</comment>
<dbReference type="Proteomes" id="UP000245539">
    <property type="component" value="Unassembled WGS sequence"/>
</dbReference>
<dbReference type="SUPFAM" id="SSF51197">
    <property type="entry name" value="Clavaminate synthase-like"/>
    <property type="match status" value="1"/>
</dbReference>